<dbReference type="PANTHER" id="PTHR43328">
    <property type="entry name" value="ACETYLTRANSFERASE-RELATED"/>
    <property type="match status" value="1"/>
</dbReference>
<reference evidence="2" key="1">
    <citation type="submission" date="2022-06" db="EMBL/GenBank/DDBJ databases">
        <title>Devosia sp. XJ19-45 genome assembly.</title>
        <authorList>
            <person name="Li B."/>
            <person name="Cai M."/>
            <person name="Nie G."/>
            <person name="Li W."/>
        </authorList>
    </citation>
    <scope>NUCLEOTIDE SEQUENCE</scope>
    <source>
        <strain evidence="2">XJ19-45</strain>
    </source>
</reference>
<dbReference type="Gene3D" id="3.40.630.30">
    <property type="match status" value="1"/>
</dbReference>
<accession>A0A9Q4FSH9</accession>
<dbReference type="RefSeq" id="WP_254673442.1">
    <property type="nucleotide sequence ID" value="NZ_JAMWDU010000002.1"/>
</dbReference>
<name>A0A9Q4FSH9_9HYPH</name>
<dbReference type="Proteomes" id="UP001060275">
    <property type="component" value="Unassembled WGS sequence"/>
</dbReference>
<feature type="domain" description="N-acetyltransferase" evidence="1">
    <location>
        <begin position="16"/>
        <end position="173"/>
    </location>
</feature>
<dbReference type="GO" id="GO:0016747">
    <property type="term" value="F:acyltransferase activity, transferring groups other than amino-acyl groups"/>
    <property type="evidence" value="ECO:0007669"/>
    <property type="project" value="InterPro"/>
</dbReference>
<dbReference type="SUPFAM" id="SSF55729">
    <property type="entry name" value="Acyl-CoA N-acyltransferases (Nat)"/>
    <property type="match status" value="1"/>
</dbReference>
<dbReference type="PANTHER" id="PTHR43328:SF1">
    <property type="entry name" value="N-ACETYLTRANSFERASE DOMAIN-CONTAINING PROTEIN"/>
    <property type="match status" value="1"/>
</dbReference>
<evidence type="ECO:0000313" key="3">
    <source>
        <dbReference type="Proteomes" id="UP001060275"/>
    </source>
</evidence>
<keyword evidence="3" id="KW-1185">Reference proteome</keyword>
<dbReference type="InterPro" id="IPR016181">
    <property type="entry name" value="Acyl_CoA_acyltransferase"/>
</dbReference>
<evidence type="ECO:0000259" key="1">
    <source>
        <dbReference type="PROSITE" id="PS51186"/>
    </source>
</evidence>
<dbReference type="EMBL" id="JAMWDU010000002">
    <property type="protein sequence ID" value="MCP8886885.1"/>
    <property type="molecule type" value="Genomic_DNA"/>
</dbReference>
<comment type="caution">
    <text evidence="2">The sequence shown here is derived from an EMBL/GenBank/DDBJ whole genome shotgun (WGS) entry which is preliminary data.</text>
</comment>
<proteinExistence type="predicted"/>
<evidence type="ECO:0000313" key="2">
    <source>
        <dbReference type="EMBL" id="MCP8886885.1"/>
    </source>
</evidence>
<organism evidence="2 3">
    <name type="scientific">Devosia ureilytica</name>
    <dbReference type="NCBI Taxonomy" id="2952754"/>
    <lineage>
        <taxon>Bacteria</taxon>
        <taxon>Pseudomonadati</taxon>
        <taxon>Pseudomonadota</taxon>
        <taxon>Alphaproteobacteria</taxon>
        <taxon>Hyphomicrobiales</taxon>
        <taxon>Devosiaceae</taxon>
        <taxon>Devosia</taxon>
    </lineage>
</organism>
<dbReference type="Pfam" id="PF13302">
    <property type="entry name" value="Acetyltransf_3"/>
    <property type="match status" value="1"/>
</dbReference>
<dbReference type="InterPro" id="IPR000182">
    <property type="entry name" value="GNAT_dom"/>
</dbReference>
<dbReference type="PROSITE" id="PS51186">
    <property type="entry name" value="GNAT"/>
    <property type="match status" value="1"/>
</dbReference>
<gene>
    <name evidence="2" type="ORF">NF348_07190</name>
</gene>
<dbReference type="AlphaFoldDB" id="A0A9Q4FSH9"/>
<sequence>MRLRTDLPETIETERLVLRGPRVADLDDLVAQANNWKVLEPTASLPFPYEAGHGRAFLEKQQRSVQHPYVIAEKTSDRLMGIAGLYLHPDSPIELGYWLGEDYWGKGYAPEAVSGLLAVCATIGLSPVRARVLAANKGSIRVLEKTGFSVIEQTVSVVERHKGKPLLVLEWQG</sequence>
<protein>
    <submittedName>
        <fullName evidence="2">GNAT family N-acetyltransferase</fullName>
    </submittedName>
</protein>